<dbReference type="RefSeq" id="WP_126040801.1">
    <property type="nucleotide sequence ID" value="NZ_CP034438.1"/>
</dbReference>
<feature type="binding site" evidence="1">
    <location>
        <position position="59"/>
    </location>
    <ligand>
        <name>Mg(2+)</name>
        <dbReference type="ChEBI" id="CHEBI:18420"/>
        <label>1</label>
    </ligand>
</feature>
<dbReference type="GO" id="GO:0016787">
    <property type="term" value="F:hydrolase activity"/>
    <property type="evidence" value="ECO:0007669"/>
    <property type="project" value="UniProtKB-KW"/>
</dbReference>
<dbReference type="SUPFAM" id="SSF101478">
    <property type="entry name" value="ADP-ribosylglycohydrolase"/>
    <property type="match status" value="1"/>
</dbReference>
<reference evidence="2 3" key="1">
    <citation type="submission" date="2018-12" db="EMBL/GenBank/DDBJ databases">
        <title>Complete genome sequence of Flaviflexus salsibiostraticola KCTC 33148.</title>
        <authorList>
            <person name="Bae J.-W."/>
        </authorList>
    </citation>
    <scope>NUCLEOTIDE SEQUENCE [LARGE SCALE GENOMIC DNA]</scope>
    <source>
        <strain evidence="2 3">KCTC 33148</strain>
    </source>
</reference>
<keyword evidence="1" id="KW-0460">Magnesium</keyword>
<evidence type="ECO:0000313" key="2">
    <source>
        <dbReference type="EMBL" id="AZN30238.1"/>
    </source>
</evidence>
<dbReference type="GO" id="GO:0046872">
    <property type="term" value="F:metal ion binding"/>
    <property type="evidence" value="ECO:0007669"/>
    <property type="project" value="UniProtKB-KW"/>
</dbReference>
<feature type="binding site" evidence="1">
    <location>
        <position position="271"/>
    </location>
    <ligand>
        <name>Mg(2+)</name>
        <dbReference type="ChEBI" id="CHEBI:18420"/>
        <label>1</label>
    </ligand>
</feature>
<organism evidence="2 3">
    <name type="scientific">Flaviflexus salsibiostraticola</name>
    <dbReference type="NCBI Taxonomy" id="1282737"/>
    <lineage>
        <taxon>Bacteria</taxon>
        <taxon>Bacillati</taxon>
        <taxon>Actinomycetota</taxon>
        <taxon>Actinomycetes</taxon>
        <taxon>Actinomycetales</taxon>
        <taxon>Actinomycetaceae</taxon>
        <taxon>Flaviflexus</taxon>
    </lineage>
</organism>
<evidence type="ECO:0000256" key="1">
    <source>
        <dbReference type="PIRSR" id="PIRSR605502-1"/>
    </source>
</evidence>
<keyword evidence="1" id="KW-0479">Metal-binding</keyword>
<dbReference type="Proteomes" id="UP000270021">
    <property type="component" value="Chromosome"/>
</dbReference>
<feature type="binding site" evidence="1">
    <location>
        <position position="270"/>
    </location>
    <ligand>
        <name>Mg(2+)</name>
        <dbReference type="ChEBI" id="CHEBI:18420"/>
        <label>1</label>
    </ligand>
</feature>
<dbReference type="InterPro" id="IPR050792">
    <property type="entry name" value="ADP-ribosylglycohydrolase"/>
</dbReference>
<dbReference type="KEGG" id="fsl:EJO69_07915"/>
<keyword evidence="2" id="KW-0378">Hydrolase</keyword>
<feature type="binding site" evidence="1">
    <location>
        <position position="268"/>
    </location>
    <ligand>
        <name>Mg(2+)</name>
        <dbReference type="ChEBI" id="CHEBI:18420"/>
        <label>1</label>
    </ligand>
</feature>
<feature type="binding site" evidence="1">
    <location>
        <position position="58"/>
    </location>
    <ligand>
        <name>Mg(2+)</name>
        <dbReference type="ChEBI" id="CHEBI:18420"/>
        <label>1</label>
    </ligand>
</feature>
<dbReference type="InterPro" id="IPR005502">
    <property type="entry name" value="Ribosyl_crysJ1"/>
</dbReference>
<accession>A0A3Q8WU96</accession>
<dbReference type="OrthoDB" id="9798107at2"/>
<dbReference type="InterPro" id="IPR036705">
    <property type="entry name" value="Ribosyl_crysJ1_sf"/>
</dbReference>
<gene>
    <name evidence="2" type="ORF">EJO69_07915</name>
</gene>
<name>A0A3Q8WU96_9ACTO</name>
<keyword evidence="3" id="KW-1185">Reference proteome</keyword>
<dbReference type="PANTHER" id="PTHR16222">
    <property type="entry name" value="ADP-RIBOSYLGLYCOHYDROLASE"/>
    <property type="match status" value="1"/>
</dbReference>
<dbReference type="Pfam" id="PF03747">
    <property type="entry name" value="ADP_ribosyl_GH"/>
    <property type="match status" value="1"/>
</dbReference>
<comment type="cofactor">
    <cofactor evidence="1">
        <name>Mg(2+)</name>
        <dbReference type="ChEBI" id="CHEBI:18420"/>
    </cofactor>
    <text evidence="1">Binds 2 magnesium ions per subunit.</text>
</comment>
<evidence type="ECO:0000313" key="3">
    <source>
        <dbReference type="Proteomes" id="UP000270021"/>
    </source>
</evidence>
<dbReference type="Gene3D" id="1.10.4080.10">
    <property type="entry name" value="ADP-ribosylation/Crystallin J1"/>
    <property type="match status" value="1"/>
</dbReference>
<feature type="binding site" evidence="1">
    <location>
        <position position="60"/>
    </location>
    <ligand>
        <name>Mg(2+)</name>
        <dbReference type="ChEBI" id="CHEBI:18420"/>
        <label>1</label>
    </ligand>
</feature>
<proteinExistence type="predicted"/>
<sequence length="320" mass="34085">METYELTDAVRNRARGTLLASAVGDALGVPYEFDTITLDGEPQMLGGGLGDYEPGEWSDDTQMAICIAQVAATGVRLTSQAAQDEIAAKFLAWSKEGATDIGIQTSRVLADAHRREGAASQRLRAAAAYFAATSDRAAGNGALMRTAPIGLAFLYDRDLTAQAAREIAGLTHTDPMVGDTCVLWSEAIRHAVTSGRIDIYAGLDLLHPDVHPSLIATLKEAEDPDFRPEANSFTITAMQSAWHAVVMAKDTDDPIRNGLFEAIKQGSDTDTTAAVAGALLGAAFGEDRVPDYEVHGWPGMTGSDLADLGETIVEKCRPRY</sequence>
<dbReference type="PANTHER" id="PTHR16222:SF12">
    <property type="entry name" value="ADP-RIBOSYLGLYCOHYDROLASE-RELATED"/>
    <property type="match status" value="1"/>
</dbReference>
<protein>
    <submittedName>
        <fullName evidence="2">ADP-ribosylglycohydrolase family protein</fullName>
    </submittedName>
</protein>
<dbReference type="AlphaFoldDB" id="A0A3Q8WU96"/>
<dbReference type="EMBL" id="CP034438">
    <property type="protein sequence ID" value="AZN30238.1"/>
    <property type="molecule type" value="Genomic_DNA"/>
</dbReference>